<dbReference type="HOGENOM" id="CLU_009834_7_6_6"/>
<dbReference type="NCBIfam" id="NF006566">
    <property type="entry name" value="PRK09076.1"/>
    <property type="match status" value="1"/>
</dbReference>
<comment type="similarity">
    <text evidence="1 3">Belongs to the enoyl-CoA hydratase/isomerase family.</text>
</comment>
<evidence type="ECO:0000313" key="5">
    <source>
        <dbReference type="Proteomes" id="UP000002424"/>
    </source>
</evidence>
<keyword evidence="4" id="KW-0413">Isomerase</keyword>
<dbReference type="FunFam" id="1.10.12.10:FF:000001">
    <property type="entry name" value="Probable enoyl-CoA hydratase, mitochondrial"/>
    <property type="match status" value="1"/>
</dbReference>
<dbReference type="Gene3D" id="1.10.12.10">
    <property type="entry name" value="Lyase 2-enoyl-coa Hydratase, Chain A, domain 2"/>
    <property type="match status" value="1"/>
</dbReference>
<dbReference type="GO" id="GO:0016853">
    <property type="term" value="F:isomerase activity"/>
    <property type="evidence" value="ECO:0007669"/>
    <property type="project" value="UniProtKB-KW"/>
</dbReference>
<dbReference type="PROSITE" id="PS00166">
    <property type="entry name" value="ENOYL_COA_HYDRATASE"/>
    <property type="match status" value="1"/>
</dbReference>
<dbReference type="GO" id="GO:0016836">
    <property type="term" value="F:hydro-lyase activity"/>
    <property type="evidence" value="ECO:0007669"/>
    <property type="project" value="UniProtKB-ARBA"/>
</dbReference>
<organism evidence="4 5">
    <name type="scientific">Azotobacter vinelandii (strain DJ / ATCC BAA-1303)</name>
    <dbReference type="NCBI Taxonomy" id="322710"/>
    <lineage>
        <taxon>Bacteria</taxon>
        <taxon>Pseudomonadati</taxon>
        <taxon>Pseudomonadota</taxon>
        <taxon>Gammaproteobacteria</taxon>
        <taxon>Pseudomonadales</taxon>
        <taxon>Pseudomonadaceae</taxon>
        <taxon>Azotobacter</taxon>
    </lineage>
</organism>
<keyword evidence="5" id="KW-1185">Reference proteome</keyword>
<reference evidence="4 5" key="1">
    <citation type="journal article" date="2009" name="J. Bacteriol.">
        <title>Genome sequence of Azotobacter vinelandii, an obligate aerobe specialized to support diverse anaerobic metabolic processes.</title>
        <authorList>
            <person name="Setubal J.C."/>
            <person name="dos Santos P."/>
            <person name="Goldman B.S."/>
            <person name="Ertesvag H."/>
            <person name="Espin G."/>
            <person name="Rubio L.M."/>
            <person name="Valla S."/>
            <person name="Almeida N.F."/>
            <person name="Balasubramanian D."/>
            <person name="Cromes L."/>
            <person name="Curatti L."/>
            <person name="Du Z."/>
            <person name="Godsy E."/>
            <person name="Goodner B."/>
            <person name="Hellner-Burris K."/>
            <person name="Hernandez J.A."/>
            <person name="Houmiel K."/>
            <person name="Imperial J."/>
            <person name="Kennedy C."/>
            <person name="Larson T.J."/>
            <person name="Latreille P."/>
            <person name="Ligon L.S."/>
            <person name="Lu J."/>
            <person name="Maerk M."/>
            <person name="Miller N.M."/>
            <person name="Norton S."/>
            <person name="O'Carroll I.P."/>
            <person name="Paulsen I."/>
            <person name="Raulfs E.C."/>
            <person name="Roemer R."/>
            <person name="Rosser J."/>
            <person name="Segura D."/>
            <person name="Slater S."/>
            <person name="Stricklin S.L."/>
            <person name="Studholme D.J."/>
            <person name="Sun J."/>
            <person name="Viana C.J."/>
            <person name="Wallin E."/>
            <person name="Wang B."/>
            <person name="Wheeler C."/>
            <person name="Zhu H."/>
            <person name="Dean D.R."/>
            <person name="Dixon R."/>
            <person name="Wood D."/>
        </authorList>
    </citation>
    <scope>NUCLEOTIDE SEQUENCE [LARGE SCALE GENOMIC DNA]</scope>
    <source>
        <strain evidence="5">DJ / ATCC BAA-1303</strain>
    </source>
</reference>
<protein>
    <submittedName>
        <fullName evidence="4">Enoyl-CoA hydratase/isomerase</fullName>
    </submittedName>
</protein>
<proteinExistence type="inferred from homology"/>
<accession>C1DQQ6</accession>
<dbReference type="EMBL" id="CP001157">
    <property type="protein sequence ID" value="ACO77579.1"/>
    <property type="molecule type" value="Genomic_DNA"/>
</dbReference>
<dbReference type="KEGG" id="avn:Avin_13550"/>
<dbReference type="FunFam" id="3.90.226.10:FF:000009">
    <property type="entry name" value="Carnitinyl-CoA dehydratase"/>
    <property type="match status" value="1"/>
</dbReference>
<dbReference type="AlphaFoldDB" id="C1DQQ6"/>
<dbReference type="STRING" id="322710.Avin_13550"/>
<dbReference type="Pfam" id="PF00378">
    <property type="entry name" value="ECH_1"/>
    <property type="match status" value="1"/>
</dbReference>
<gene>
    <name evidence="4" type="ordered locus">Avin_13550</name>
</gene>
<sequence>MIIACHLLEKDGTMVRWPIQRSHRPALKENTMSHSVETYHSGPFDLTHKLTVEKHGHTALITINHPPANTWDRDSLIGLRLLLEHLNRDDDIYALVVAGQGEKFFSAGADLKVFADGDKGRAREMARHFGEAFEALRDFRGVSIAAINGYAMGGGLECALACDIRIAERQALLALPEAAVGLLPCAGGTQILPWLVGEGWAKRMMLCGERVDAETALRIGLVEEVVEPGESRGQALLLAAKVAQQSPVAVRAIKPLIQGARERGPNGWLAEERERFVDLFEAEDTHEGVNAFFEKRTPQWRNR</sequence>
<evidence type="ECO:0000256" key="2">
    <source>
        <dbReference type="ARBA" id="ARBA00023239"/>
    </source>
</evidence>
<dbReference type="EnsemblBacteria" id="ACO77579">
    <property type="protein sequence ID" value="ACO77579"/>
    <property type="gene ID" value="Avin_13550"/>
</dbReference>
<dbReference type="PANTHER" id="PTHR11941">
    <property type="entry name" value="ENOYL-COA HYDRATASE-RELATED"/>
    <property type="match status" value="1"/>
</dbReference>
<keyword evidence="2" id="KW-0456">Lyase</keyword>
<evidence type="ECO:0000256" key="1">
    <source>
        <dbReference type="ARBA" id="ARBA00005254"/>
    </source>
</evidence>
<dbReference type="Proteomes" id="UP000002424">
    <property type="component" value="Chromosome"/>
</dbReference>
<dbReference type="eggNOG" id="COG1024">
    <property type="taxonomic scope" value="Bacteria"/>
</dbReference>
<dbReference type="InterPro" id="IPR029045">
    <property type="entry name" value="ClpP/crotonase-like_dom_sf"/>
</dbReference>
<dbReference type="GO" id="GO:0006635">
    <property type="term" value="P:fatty acid beta-oxidation"/>
    <property type="evidence" value="ECO:0007669"/>
    <property type="project" value="TreeGrafter"/>
</dbReference>
<dbReference type="PANTHER" id="PTHR11941:SF141">
    <property type="entry name" value="ENOYL-COA HYDRATASE_ISOMERASE-RELATED"/>
    <property type="match status" value="1"/>
</dbReference>
<evidence type="ECO:0000313" key="4">
    <source>
        <dbReference type="EMBL" id="ACO77579.1"/>
    </source>
</evidence>
<evidence type="ECO:0000256" key="3">
    <source>
        <dbReference type="RuleBase" id="RU003707"/>
    </source>
</evidence>
<dbReference type="InterPro" id="IPR014748">
    <property type="entry name" value="Enoyl-CoA_hydra_C"/>
</dbReference>
<dbReference type="Gene3D" id="3.90.226.10">
    <property type="entry name" value="2-enoyl-CoA Hydratase, Chain A, domain 1"/>
    <property type="match status" value="1"/>
</dbReference>
<name>C1DQQ6_AZOVD</name>
<dbReference type="InterPro" id="IPR018376">
    <property type="entry name" value="Enoyl-CoA_hyd/isom_CS"/>
</dbReference>
<dbReference type="CDD" id="cd06558">
    <property type="entry name" value="crotonase-like"/>
    <property type="match status" value="1"/>
</dbReference>
<dbReference type="InterPro" id="IPR001753">
    <property type="entry name" value="Enoyl-CoA_hydra/iso"/>
</dbReference>
<dbReference type="SUPFAM" id="SSF52096">
    <property type="entry name" value="ClpP/crotonase"/>
    <property type="match status" value="1"/>
</dbReference>